<organism evidence="2">
    <name type="scientific">viral metagenome</name>
    <dbReference type="NCBI Taxonomy" id="1070528"/>
    <lineage>
        <taxon>unclassified sequences</taxon>
        <taxon>metagenomes</taxon>
        <taxon>organismal metagenomes</taxon>
    </lineage>
</organism>
<keyword evidence="1" id="KW-1133">Transmembrane helix</keyword>
<evidence type="ECO:0000313" key="2">
    <source>
        <dbReference type="EMBL" id="QHT84630.1"/>
    </source>
</evidence>
<keyword evidence="1" id="KW-0472">Membrane</keyword>
<dbReference type="PANTHER" id="PTHR35580:SF1">
    <property type="entry name" value="PHYTASE-LIKE DOMAIN-CONTAINING PROTEIN"/>
    <property type="match status" value="1"/>
</dbReference>
<protein>
    <recommendedName>
        <fullName evidence="3">Bulb-type lectin domain-containing protein</fullName>
    </recommendedName>
</protein>
<evidence type="ECO:0008006" key="3">
    <source>
        <dbReference type="Google" id="ProtNLM"/>
    </source>
</evidence>
<reference evidence="2" key="1">
    <citation type="journal article" date="2020" name="Nature">
        <title>Giant virus diversity and host interactions through global metagenomics.</title>
        <authorList>
            <person name="Schulz F."/>
            <person name="Roux S."/>
            <person name="Paez-Espino D."/>
            <person name="Jungbluth S."/>
            <person name="Walsh D.A."/>
            <person name="Denef V.J."/>
            <person name="McMahon K.D."/>
            <person name="Konstantinidis K.T."/>
            <person name="Eloe-Fadrosh E.A."/>
            <person name="Kyrpides N.C."/>
            <person name="Woyke T."/>
        </authorList>
    </citation>
    <scope>NUCLEOTIDE SEQUENCE</scope>
    <source>
        <strain evidence="2">GVMAG-M-3300023184-177</strain>
    </source>
</reference>
<dbReference type="AlphaFoldDB" id="A0A6C0HW39"/>
<evidence type="ECO:0000256" key="1">
    <source>
        <dbReference type="SAM" id="Phobius"/>
    </source>
</evidence>
<name>A0A6C0HW39_9ZZZZ</name>
<keyword evidence="1" id="KW-0812">Transmembrane</keyword>
<dbReference type="InterPro" id="IPR010620">
    <property type="entry name" value="SBBP_repeat"/>
</dbReference>
<dbReference type="EMBL" id="MN740021">
    <property type="protein sequence ID" value="QHT84630.1"/>
    <property type="molecule type" value="Genomic_DNA"/>
</dbReference>
<sequence>MSWSTLFEGNRDIISYSFIKDTKNNIYVSGTSDTNTIKINEVEYKKTSENTGGFITKLNENGKIEWFKFIDGIYLQSIYSVSIDTNNNSYITGIASSNIIIDTNQYNKPDESASGFLIKFDKEGNVTWVKWINGSSIEYGYNTVIDSLNDIYVVGASISPSINDSLPTRGLKSTTSSTTNTTNSASTNISRVDCAGYIIKFNPNGDTLWFKWIDGLRYDTAYTITVDSKNNIYVSGSSTSPSLKIDDKEFSRINNNESVYLTKISKDGELEWFKWISGNNTDTVSKVIIDSNDYVYLNGYSFSEYLTIDTINYPRIKDLSIDLSAAYIIRFNNDKVEWFNWIEGPKDIFSYAIVTDRVSNLYLCGTTDSEYIIVNNRKYENKNKNYNSFMMKINQKGKVEWNTWLYNNNISDNLTEIIISDLLIDNDFNIYFNVYTNAKSIYFNNEELLVSTNDMSVLNTFIFKYSMKDLKFNNSTLYIFILTHKKRIYTHLLNLLLFSIFIYSIWLLYKYTI</sequence>
<dbReference type="Pfam" id="PF06739">
    <property type="entry name" value="SBBP"/>
    <property type="match status" value="2"/>
</dbReference>
<feature type="transmembrane region" description="Helical" evidence="1">
    <location>
        <begin position="488"/>
        <end position="509"/>
    </location>
</feature>
<dbReference type="PANTHER" id="PTHR35580">
    <property type="entry name" value="CELL SURFACE GLYCOPROTEIN (S-LAYER PROTEIN)-LIKE PROTEIN"/>
    <property type="match status" value="1"/>
</dbReference>
<proteinExistence type="predicted"/>
<dbReference type="InterPro" id="IPR052918">
    <property type="entry name" value="Motility_Chemotaxis_Reg"/>
</dbReference>
<accession>A0A6C0HW39</accession>
<dbReference type="SUPFAM" id="SSF101898">
    <property type="entry name" value="NHL repeat"/>
    <property type="match status" value="1"/>
</dbReference>